<accession>A0A1V4J5V5</accession>
<dbReference type="EMBL" id="LSYS01008925">
    <property type="protein sequence ID" value="OPJ67581.1"/>
    <property type="molecule type" value="Genomic_DNA"/>
</dbReference>
<protein>
    <submittedName>
        <fullName evidence="1">Uncharacterized protein</fullName>
    </submittedName>
</protein>
<name>A0A1V4J5V5_PATFA</name>
<sequence length="77" mass="8319">MPPDRRGINQPPLSPALVSDGHDLVEDVADVLLPAVAVGPVVQHSTQAHHDWNNTDTVNSANRLLLRTFMTKSNVTA</sequence>
<organism evidence="1 2">
    <name type="scientific">Patagioenas fasciata monilis</name>
    <dbReference type="NCBI Taxonomy" id="372326"/>
    <lineage>
        <taxon>Eukaryota</taxon>
        <taxon>Metazoa</taxon>
        <taxon>Chordata</taxon>
        <taxon>Craniata</taxon>
        <taxon>Vertebrata</taxon>
        <taxon>Euteleostomi</taxon>
        <taxon>Archelosauria</taxon>
        <taxon>Archosauria</taxon>
        <taxon>Dinosauria</taxon>
        <taxon>Saurischia</taxon>
        <taxon>Theropoda</taxon>
        <taxon>Coelurosauria</taxon>
        <taxon>Aves</taxon>
        <taxon>Neognathae</taxon>
        <taxon>Neoaves</taxon>
        <taxon>Columbimorphae</taxon>
        <taxon>Columbiformes</taxon>
        <taxon>Columbidae</taxon>
        <taxon>Patagioenas</taxon>
    </lineage>
</organism>
<comment type="caution">
    <text evidence="1">The sequence shown here is derived from an EMBL/GenBank/DDBJ whole genome shotgun (WGS) entry which is preliminary data.</text>
</comment>
<gene>
    <name evidence="1" type="ORF">AV530_001866</name>
</gene>
<evidence type="ECO:0000313" key="2">
    <source>
        <dbReference type="Proteomes" id="UP000190648"/>
    </source>
</evidence>
<dbReference type="AlphaFoldDB" id="A0A1V4J5V5"/>
<dbReference type="Proteomes" id="UP000190648">
    <property type="component" value="Unassembled WGS sequence"/>
</dbReference>
<evidence type="ECO:0000313" key="1">
    <source>
        <dbReference type="EMBL" id="OPJ67581.1"/>
    </source>
</evidence>
<proteinExistence type="predicted"/>
<reference evidence="1 2" key="1">
    <citation type="submission" date="2016-02" db="EMBL/GenBank/DDBJ databases">
        <title>Band-tailed pigeon sequencing and assembly.</title>
        <authorList>
            <person name="Soares A.E."/>
            <person name="Novak B.J."/>
            <person name="Rice E.S."/>
            <person name="O'Connell B."/>
            <person name="Chang D."/>
            <person name="Weber S."/>
            <person name="Shapiro B."/>
        </authorList>
    </citation>
    <scope>NUCLEOTIDE SEQUENCE [LARGE SCALE GENOMIC DNA]</scope>
    <source>
        <strain evidence="1">BTP2013</strain>
        <tissue evidence="1">Blood</tissue>
    </source>
</reference>
<keyword evidence="2" id="KW-1185">Reference proteome</keyword>